<evidence type="ECO:0000313" key="2">
    <source>
        <dbReference type="EMBL" id="KIJ35983.1"/>
    </source>
</evidence>
<reference evidence="2 3" key="1">
    <citation type="submission" date="2014-06" db="EMBL/GenBank/DDBJ databases">
        <title>Evolutionary Origins and Diversification of the Mycorrhizal Mutualists.</title>
        <authorList>
            <consortium name="DOE Joint Genome Institute"/>
            <consortium name="Mycorrhizal Genomics Consortium"/>
            <person name="Kohler A."/>
            <person name="Kuo A."/>
            <person name="Nagy L.G."/>
            <person name="Floudas D."/>
            <person name="Copeland A."/>
            <person name="Barry K.W."/>
            <person name="Cichocki N."/>
            <person name="Veneault-Fourrey C."/>
            <person name="LaButti K."/>
            <person name="Lindquist E.A."/>
            <person name="Lipzen A."/>
            <person name="Lundell T."/>
            <person name="Morin E."/>
            <person name="Murat C."/>
            <person name="Riley R."/>
            <person name="Ohm R."/>
            <person name="Sun H."/>
            <person name="Tunlid A."/>
            <person name="Henrissat B."/>
            <person name="Grigoriev I.V."/>
            <person name="Hibbett D.S."/>
            <person name="Martin F."/>
        </authorList>
    </citation>
    <scope>NUCLEOTIDE SEQUENCE [LARGE SCALE GENOMIC DNA]</scope>
    <source>
        <strain evidence="2 3">SS14</strain>
    </source>
</reference>
<sequence>MLFKSVLTLAVFVSVASAWEIMLFEPGSGGADANNCQAGGTTVSGTASTCIEGLASINIQSAQVISDPEGCACEMWDGTNCSGVQNNGQGANFCFNALHPIGSVRVLC</sequence>
<proteinExistence type="predicted"/>
<evidence type="ECO:0000313" key="3">
    <source>
        <dbReference type="Proteomes" id="UP000054279"/>
    </source>
</evidence>
<evidence type="ECO:0000256" key="1">
    <source>
        <dbReference type="SAM" id="SignalP"/>
    </source>
</evidence>
<feature type="chain" id="PRO_5002214054" evidence="1">
    <location>
        <begin position="19"/>
        <end position="108"/>
    </location>
</feature>
<name>A0A0C9U005_SPHS4</name>
<dbReference type="Proteomes" id="UP000054279">
    <property type="component" value="Unassembled WGS sequence"/>
</dbReference>
<organism evidence="2 3">
    <name type="scientific">Sphaerobolus stellatus (strain SS14)</name>
    <dbReference type="NCBI Taxonomy" id="990650"/>
    <lineage>
        <taxon>Eukaryota</taxon>
        <taxon>Fungi</taxon>
        <taxon>Dikarya</taxon>
        <taxon>Basidiomycota</taxon>
        <taxon>Agaricomycotina</taxon>
        <taxon>Agaricomycetes</taxon>
        <taxon>Phallomycetidae</taxon>
        <taxon>Geastrales</taxon>
        <taxon>Sphaerobolaceae</taxon>
        <taxon>Sphaerobolus</taxon>
    </lineage>
</organism>
<keyword evidence="1" id="KW-0732">Signal</keyword>
<gene>
    <name evidence="2" type="ORF">M422DRAFT_34475</name>
</gene>
<dbReference type="EMBL" id="KN837183">
    <property type="protein sequence ID" value="KIJ35983.1"/>
    <property type="molecule type" value="Genomic_DNA"/>
</dbReference>
<dbReference type="HOGENOM" id="CLU_147565_0_0_1"/>
<accession>A0A0C9U005</accession>
<dbReference type="AlphaFoldDB" id="A0A0C9U005"/>
<protein>
    <submittedName>
        <fullName evidence="2">Uncharacterized protein</fullName>
    </submittedName>
</protein>
<keyword evidence="3" id="KW-1185">Reference proteome</keyword>
<feature type="signal peptide" evidence="1">
    <location>
        <begin position="1"/>
        <end position="18"/>
    </location>
</feature>